<proteinExistence type="predicted"/>
<name>A0AAW0HZE6_MYOGA</name>
<evidence type="ECO:0008006" key="4">
    <source>
        <dbReference type="Google" id="ProtNLM"/>
    </source>
</evidence>
<reference evidence="2 3" key="1">
    <citation type="journal article" date="2023" name="bioRxiv">
        <title>Conserved and derived expression patterns and positive selection on dental genes reveal complex evolutionary context of ever-growing rodent molars.</title>
        <authorList>
            <person name="Calamari Z.T."/>
            <person name="Song A."/>
            <person name="Cohen E."/>
            <person name="Akter M."/>
            <person name="Roy R.D."/>
            <person name="Hallikas O."/>
            <person name="Christensen M.M."/>
            <person name="Li P."/>
            <person name="Marangoni P."/>
            <person name="Jernvall J."/>
            <person name="Klein O.D."/>
        </authorList>
    </citation>
    <scope>NUCLEOTIDE SEQUENCE [LARGE SCALE GENOMIC DNA]</scope>
    <source>
        <strain evidence="2">V071</strain>
    </source>
</reference>
<evidence type="ECO:0000256" key="1">
    <source>
        <dbReference type="SAM" id="SignalP"/>
    </source>
</evidence>
<dbReference type="AlphaFoldDB" id="A0AAW0HZE6"/>
<keyword evidence="1" id="KW-0732">Signal</keyword>
<gene>
    <name evidence="2" type="ORF">U0070_025030</name>
</gene>
<evidence type="ECO:0000313" key="2">
    <source>
        <dbReference type="EMBL" id="KAK7807398.1"/>
    </source>
</evidence>
<accession>A0AAW0HZE6</accession>
<dbReference type="Proteomes" id="UP001488838">
    <property type="component" value="Unassembled WGS sequence"/>
</dbReference>
<keyword evidence="3" id="KW-1185">Reference proteome</keyword>
<organism evidence="2 3">
    <name type="scientific">Myodes glareolus</name>
    <name type="common">Bank vole</name>
    <name type="synonym">Clethrionomys glareolus</name>
    <dbReference type="NCBI Taxonomy" id="447135"/>
    <lineage>
        <taxon>Eukaryota</taxon>
        <taxon>Metazoa</taxon>
        <taxon>Chordata</taxon>
        <taxon>Craniata</taxon>
        <taxon>Vertebrata</taxon>
        <taxon>Euteleostomi</taxon>
        <taxon>Mammalia</taxon>
        <taxon>Eutheria</taxon>
        <taxon>Euarchontoglires</taxon>
        <taxon>Glires</taxon>
        <taxon>Rodentia</taxon>
        <taxon>Myomorpha</taxon>
        <taxon>Muroidea</taxon>
        <taxon>Cricetidae</taxon>
        <taxon>Arvicolinae</taxon>
        <taxon>Myodes</taxon>
    </lineage>
</organism>
<feature type="non-terminal residue" evidence="2">
    <location>
        <position position="1"/>
    </location>
</feature>
<evidence type="ECO:0000313" key="3">
    <source>
        <dbReference type="Proteomes" id="UP001488838"/>
    </source>
</evidence>
<feature type="chain" id="PRO_5043317637" description="Secreted protein" evidence="1">
    <location>
        <begin position="22"/>
        <end position="101"/>
    </location>
</feature>
<comment type="caution">
    <text evidence="2">The sequence shown here is derived from an EMBL/GenBank/DDBJ whole genome shotgun (WGS) entry which is preliminary data.</text>
</comment>
<dbReference type="EMBL" id="JBBHLL010000272">
    <property type="protein sequence ID" value="KAK7807398.1"/>
    <property type="molecule type" value="Genomic_DNA"/>
</dbReference>
<protein>
    <recommendedName>
        <fullName evidence="4">Secreted protein</fullName>
    </recommendedName>
</protein>
<feature type="signal peptide" evidence="1">
    <location>
        <begin position="1"/>
        <end position="21"/>
    </location>
</feature>
<sequence>SPALLRNSFWAVVLFFPSGSCLDPNHCYCCQHQIFIHNHLILSAFASPRSRLMSSEKFGENPRPQKVRKQQREKAFGSHTKCHLPEYKFTGFQNVTSIQIH</sequence>